<dbReference type="PANTHER" id="PTHR30026:SF20">
    <property type="entry name" value="OUTER MEMBRANE PROTEIN TOLC"/>
    <property type="match status" value="1"/>
</dbReference>
<dbReference type="Gene3D" id="1.20.1600.10">
    <property type="entry name" value="Outer membrane efflux proteins (OEP)"/>
    <property type="match status" value="1"/>
</dbReference>
<reference evidence="9 10" key="1">
    <citation type="submission" date="2020-08" db="EMBL/GenBank/DDBJ databases">
        <title>Description of novel Flavobacterium F-380 isolate.</title>
        <authorList>
            <person name="Saticioglu I.B."/>
            <person name="Duman M."/>
            <person name="Altun S."/>
        </authorList>
    </citation>
    <scope>NUCLEOTIDE SEQUENCE [LARGE SCALE GENOMIC DNA]</scope>
    <source>
        <strain evidence="9 10">F-380</strain>
    </source>
</reference>
<evidence type="ECO:0000256" key="8">
    <source>
        <dbReference type="SAM" id="SignalP"/>
    </source>
</evidence>
<evidence type="ECO:0000256" key="6">
    <source>
        <dbReference type="ARBA" id="ARBA00023136"/>
    </source>
</evidence>
<sequence length="444" mass="49677">MKKNQNKMKIIKQVAPYFVLFILSVYSANAQELLTIEDAVKIALENNYDIKIAKNDLKVDDANVSSGNAGMLPRATATVTDNNSVQNLTQTRIDGTENSLSNAKNNSLSYGVLLDWTVFDGLRMFARKEQLRELQKLGDAELKLAILTRISDVNATYFNLVQQQQQLAALDSTMIISNQRLDLAKNRFSIGKASKLEVLNAQVDLNTDKVNLLRQKELYANTKTSLNEILARTVSTDFTVVETISIDNQLNLSELMTLADNQNPMLQAQIINKRISELQLKQVKAARYPTIRVSTGYNFGQSQSSLGFITQSTSRGLNYGFNASLNLFDGNAQNRNEKIAKIQIETAAAQIEQQSLALQTQLTTAYQTYLTNLELTDLEETNETIAKQNLDITLDKFRIGTITTLEFRTAQLNFVNAKVRFSNAQYQAKLSEIALRELAGNLTF</sequence>
<keyword evidence="5" id="KW-0812">Transmembrane</keyword>
<feature type="chain" id="PRO_5045400174" evidence="8">
    <location>
        <begin position="31"/>
        <end position="444"/>
    </location>
</feature>
<keyword evidence="3" id="KW-0813">Transport</keyword>
<comment type="caution">
    <text evidence="9">The sequence shown here is derived from an EMBL/GenBank/DDBJ whole genome shotgun (WGS) entry which is preliminary data.</text>
</comment>
<dbReference type="Proteomes" id="UP000629963">
    <property type="component" value="Unassembled WGS sequence"/>
</dbReference>
<proteinExistence type="inferred from homology"/>
<name>A0ABR7J8V1_9FLAO</name>
<accession>A0ABR7J8V1</accession>
<evidence type="ECO:0000256" key="5">
    <source>
        <dbReference type="ARBA" id="ARBA00022692"/>
    </source>
</evidence>
<gene>
    <name evidence="9" type="ORF">H8R23_11225</name>
</gene>
<dbReference type="InterPro" id="IPR051906">
    <property type="entry name" value="TolC-like"/>
</dbReference>
<comment type="subcellular location">
    <subcellularLocation>
        <location evidence="1">Cell outer membrane</location>
    </subcellularLocation>
</comment>
<protein>
    <submittedName>
        <fullName evidence="9">TolC family protein</fullName>
    </submittedName>
</protein>
<evidence type="ECO:0000256" key="2">
    <source>
        <dbReference type="ARBA" id="ARBA00007613"/>
    </source>
</evidence>
<dbReference type="InterPro" id="IPR003423">
    <property type="entry name" value="OMP_efflux"/>
</dbReference>
<organism evidence="9 10">
    <name type="scientific">Flavobacterium kayseriense</name>
    <dbReference type="NCBI Taxonomy" id="2764714"/>
    <lineage>
        <taxon>Bacteria</taxon>
        <taxon>Pseudomonadati</taxon>
        <taxon>Bacteroidota</taxon>
        <taxon>Flavobacteriia</taxon>
        <taxon>Flavobacteriales</taxon>
        <taxon>Flavobacteriaceae</taxon>
        <taxon>Flavobacterium</taxon>
    </lineage>
</organism>
<dbReference type="PANTHER" id="PTHR30026">
    <property type="entry name" value="OUTER MEMBRANE PROTEIN TOLC"/>
    <property type="match status" value="1"/>
</dbReference>
<dbReference type="SUPFAM" id="SSF56954">
    <property type="entry name" value="Outer membrane efflux proteins (OEP)"/>
    <property type="match status" value="1"/>
</dbReference>
<keyword evidence="7" id="KW-0998">Cell outer membrane</keyword>
<feature type="signal peptide" evidence="8">
    <location>
        <begin position="1"/>
        <end position="30"/>
    </location>
</feature>
<keyword evidence="4" id="KW-1134">Transmembrane beta strand</keyword>
<evidence type="ECO:0000256" key="4">
    <source>
        <dbReference type="ARBA" id="ARBA00022452"/>
    </source>
</evidence>
<evidence type="ECO:0000313" key="10">
    <source>
        <dbReference type="Proteomes" id="UP000629963"/>
    </source>
</evidence>
<evidence type="ECO:0000256" key="3">
    <source>
        <dbReference type="ARBA" id="ARBA00022448"/>
    </source>
</evidence>
<comment type="similarity">
    <text evidence="2">Belongs to the outer membrane factor (OMF) (TC 1.B.17) family.</text>
</comment>
<dbReference type="EMBL" id="JACRUJ010000003">
    <property type="protein sequence ID" value="MBC5841980.1"/>
    <property type="molecule type" value="Genomic_DNA"/>
</dbReference>
<evidence type="ECO:0000256" key="1">
    <source>
        <dbReference type="ARBA" id="ARBA00004442"/>
    </source>
</evidence>
<keyword evidence="10" id="KW-1185">Reference proteome</keyword>
<dbReference type="Pfam" id="PF02321">
    <property type="entry name" value="OEP"/>
    <property type="match status" value="2"/>
</dbReference>
<evidence type="ECO:0000313" key="9">
    <source>
        <dbReference type="EMBL" id="MBC5841980.1"/>
    </source>
</evidence>
<keyword evidence="8" id="KW-0732">Signal</keyword>
<evidence type="ECO:0000256" key="7">
    <source>
        <dbReference type="ARBA" id="ARBA00023237"/>
    </source>
</evidence>
<keyword evidence="6" id="KW-0472">Membrane</keyword>